<proteinExistence type="predicted"/>
<evidence type="ECO:0000256" key="1">
    <source>
        <dbReference type="SAM" id="SignalP"/>
    </source>
</evidence>
<name>A0A1I7TTR5_9PELO</name>
<dbReference type="Pfam" id="PF23673">
    <property type="entry name" value="DUF7154"/>
    <property type="match status" value="1"/>
</dbReference>
<evidence type="ECO:0000259" key="2">
    <source>
        <dbReference type="Pfam" id="PF23673"/>
    </source>
</evidence>
<dbReference type="WBParaSite" id="Csp11.Scaffold629.g11694.t1">
    <property type="protein sequence ID" value="Csp11.Scaffold629.g11694.t1"/>
    <property type="gene ID" value="Csp11.Scaffold629.g11694"/>
</dbReference>
<feature type="signal peptide" evidence="1">
    <location>
        <begin position="1"/>
        <end position="18"/>
    </location>
</feature>
<sequence length="504" mass="57067">MKAIYVWLFLFQLPFLDSCLVVRTDQCRCPYRFLDHQAVIAFPMYTDLLANQIQNPLITGDNCSLTMYCEEGYELVFIDTNKLKEFGEYSGDALCDKRTQTWLINDDVWGLTPFKKLDAFCKEIPSDECRCPYRFLDHQAVIAVPQFSAVLPNEIKNPSISGDKFSFHFGEYSADAICDKSTKTWSVSDDGGFTPFNKLDAFCRVITDDCGPNDKTSLIIAYSNGLGLDSNFPAQWFEGMAYSTIGPRVTEFGSIRFDSPIEEDIQLHNSIPDIMNSIASNLKAPLSGTPQNDVRSAIEKILSTKKLQICGATVVIYVNYRVEIFNSEELIAQLRTRHISVYTWEPYFSVPSYLSWISTKTYGHSVVSSLTERAGFFVKPPTGYTQCFYYHNVEVVGSGSLQLPSFVYNGNDQYSILTVSHIFYYRPSNVTIRLDSAEGSSATWSAETATNSEGNFFFVYAPLWKKTYDVTITYDFPDNDRQLISVRIGSISDQQLDAWAPYND</sequence>
<evidence type="ECO:0000313" key="4">
    <source>
        <dbReference type="WBParaSite" id="Csp11.Scaffold629.g11694.t1"/>
    </source>
</evidence>
<evidence type="ECO:0000313" key="3">
    <source>
        <dbReference type="Proteomes" id="UP000095282"/>
    </source>
</evidence>
<feature type="chain" id="PRO_5009307938" evidence="1">
    <location>
        <begin position="19"/>
        <end position="504"/>
    </location>
</feature>
<dbReference type="STRING" id="1561998.A0A1I7TTR5"/>
<protein>
    <submittedName>
        <fullName evidence="4">G_PROTEIN_RECEP_F2_4 domain-containing protein</fullName>
    </submittedName>
</protein>
<dbReference type="AlphaFoldDB" id="A0A1I7TTR5"/>
<feature type="domain" description="DUF7154" evidence="2">
    <location>
        <begin position="392"/>
        <end position="489"/>
    </location>
</feature>
<organism evidence="3 4">
    <name type="scientific">Caenorhabditis tropicalis</name>
    <dbReference type="NCBI Taxonomy" id="1561998"/>
    <lineage>
        <taxon>Eukaryota</taxon>
        <taxon>Metazoa</taxon>
        <taxon>Ecdysozoa</taxon>
        <taxon>Nematoda</taxon>
        <taxon>Chromadorea</taxon>
        <taxon>Rhabditida</taxon>
        <taxon>Rhabditina</taxon>
        <taxon>Rhabditomorpha</taxon>
        <taxon>Rhabditoidea</taxon>
        <taxon>Rhabditidae</taxon>
        <taxon>Peloderinae</taxon>
        <taxon>Caenorhabditis</taxon>
    </lineage>
</organism>
<dbReference type="Proteomes" id="UP000095282">
    <property type="component" value="Unplaced"/>
</dbReference>
<reference evidence="4" key="1">
    <citation type="submission" date="2016-11" db="UniProtKB">
        <authorList>
            <consortium name="WormBaseParasite"/>
        </authorList>
    </citation>
    <scope>IDENTIFICATION</scope>
</reference>
<keyword evidence="3" id="KW-1185">Reference proteome</keyword>
<accession>A0A1I7TTR5</accession>
<dbReference type="InterPro" id="IPR055578">
    <property type="entry name" value="DUF7154"/>
</dbReference>
<keyword evidence="1" id="KW-0732">Signal</keyword>